<proteinExistence type="predicted"/>
<comment type="caution">
    <text evidence="2">The sequence shown here is derived from an EMBL/GenBank/DDBJ whole genome shotgun (WGS) entry which is preliminary data.</text>
</comment>
<feature type="region of interest" description="Disordered" evidence="1">
    <location>
        <begin position="1"/>
        <end position="28"/>
    </location>
</feature>
<gene>
    <name evidence="2" type="ORF">PCOR1329_LOCUS40827</name>
</gene>
<feature type="non-terminal residue" evidence="2">
    <location>
        <position position="426"/>
    </location>
</feature>
<reference evidence="2" key="1">
    <citation type="submission" date="2023-10" db="EMBL/GenBank/DDBJ databases">
        <authorList>
            <person name="Chen Y."/>
            <person name="Shah S."/>
            <person name="Dougan E. K."/>
            <person name="Thang M."/>
            <person name="Chan C."/>
        </authorList>
    </citation>
    <scope>NUCLEOTIDE SEQUENCE [LARGE SCALE GENOMIC DNA]</scope>
</reference>
<feature type="compositionally biased region" description="Basic residues" evidence="1">
    <location>
        <begin position="207"/>
        <end position="217"/>
    </location>
</feature>
<name>A0ABN9TNN7_9DINO</name>
<organism evidence="2 3">
    <name type="scientific">Prorocentrum cordatum</name>
    <dbReference type="NCBI Taxonomy" id="2364126"/>
    <lineage>
        <taxon>Eukaryota</taxon>
        <taxon>Sar</taxon>
        <taxon>Alveolata</taxon>
        <taxon>Dinophyceae</taxon>
        <taxon>Prorocentrales</taxon>
        <taxon>Prorocentraceae</taxon>
        <taxon>Prorocentrum</taxon>
    </lineage>
</organism>
<sequence length="426" mass="45265">DDVKRRPGLEATGADGAGDDAGGHKGANSVDDVRTLAVDYDGDGERRKELRSVISEITAELFADDPIEGPVSVVYLANAMCRSGGDPMDSWLGATINRLRSMERLALRIQVITGAHSVPGAAANWRMARCLAGETGPRDAAAPGLRSFGANGAERGAEFLGARARGLSGADRNKGDGEGDESDPALSRKPKNPAKPSDAEENLMQKRSGHRGGRDRRRRLHDVLASEAIDSLTWLAGASAGSSTAFPSGAQLDVAQRIEGQVVDILQPMRGGELRGKASACCETVLVRVRRWSDVHGHLSARRRCCGAGVGLSAFELEGVGGAGDRLWAALMAALEDVEFSVGVADVKGAFRRVRLPPWMMRLFGLPAFEAGDVGLRGAELEGHLLKFDDLIYPIPEALPMGCTWGLCLCQGVTELRCRFASGLRD</sequence>
<dbReference type="Proteomes" id="UP001189429">
    <property type="component" value="Unassembled WGS sequence"/>
</dbReference>
<evidence type="ECO:0000256" key="1">
    <source>
        <dbReference type="SAM" id="MobiDB-lite"/>
    </source>
</evidence>
<feature type="region of interest" description="Disordered" evidence="1">
    <location>
        <begin position="163"/>
        <end position="217"/>
    </location>
</feature>
<protein>
    <submittedName>
        <fullName evidence="2">Uncharacterized protein</fullName>
    </submittedName>
</protein>
<keyword evidence="3" id="KW-1185">Reference proteome</keyword>
<dbReference type="EMBL" id="CAUYUJ010014921">
    <property type="protein sequence ID" value="CAK0847688.1"/>
    <property type="molecule type" value="Genomic_DNA"/>
</dbReference>
<evidence type="ECO:0000313" key="3">
    <source>
        <dbReference type="Proteomes" id="UP001189429"/>
    </source>
</evidence>
<evidence type="ECO:0000313" key="2">
    <source>
        <dbReference type="EMBL" id="CAK0847688.1"/>
    </source>
</evidence>
<feature type="non-terminal residue" evidence="2">
    <location>
        <position position="1"/>
    </location>
</feature>
<accession>A0ABN9TNN7</accession>